<evidence type="ECO:0000259" key="1">
    <source>
        <dbReference type="PROSITE" id="PS51708"/>
    </source>
</evidence>
<comment type="caution">
    <text evidence="2">The sequence shown here is derived from an EMBL/GenBank/DDBJ whole genome shotgun (WGS) entry which is preliminary data.</text>
</comment>
<dbReference type="SMART" id="SM00880">
    <property type="entry name" value="CHAD"/>
    <property type="match status" value="1"/>
</dbReference>
<evidence type="ECO:0000313" key="2">
    <source>
        <dbReference type="EMBL" id="NEV64339.1"/>
    </source>
</evidence>
<gene>
    <name evidence="2" type="ORF">G3446_21055</name>
</gene>
<keyword evidence="3" id="KW-1185">Reference proteome</keyword>
<dbReference type="PROSITE" id="PS51708">
    <property type="entry name" value="CHAD"/>
    <property type="match status" value="1"/>
</dbReference>
<name>A0A6M0K4J1_9GAMM</name>
<reference evidence="2 3" key="1">
    <citation type="submission" date="2020-02" db="EMBL/GenBank/DDBJ databases">
        <title>Genome sequences of Thiorhodococcus mannitoliphagus and Thiorhodococcus minor, purple sulfur photosynthetic bacteria in the gammaproteobacterial family, Chromatiaceae.</title>
        <authorList>
            <person name="Aviles F.A."/>
            <person name="Meyer T.E."/>
            <person name="Kyndt J.A."/>
        </authorList>
    </citation>
    <scope>NUCLEOTIDE SEQUENCE [LARGE SCALE GENOMIC DNA]</scope>
    <source>
        <strain evidence="2 3">DSM 11518</strain>
    </source>
</reference>
<dbReference type="InterPro" id="IPR038186">
    <property type="entry name" value="CHAD_dom_sf"/>
</dbReference>
<feature type="domain" description="CHAD" evidence="1">
    <location>
        <begin position="1"/>
        <end position="219"/>
    </location>
</feature>
<dbReference type="AlphaFoldDB" id="A0A6M0K4J1"/>
<dbReference type="EMBL" id="JAAIJQ010000084">
    <property type="protein sequence ID" value="NEV64339.1"/>
    <property type="molecule type" value="Genomic_DNA"/>
</dbReference>
<sequence length="219" mass="25347">MSETFAAILRHGFDQMLTWREAAHHWEDIEGVRQMRVTVRRMRSALSLFRDAVPKDASDAWGDEMRWIAGNLGRARDLDVFIAESLVAVSAGLTLPGDWRLKALAEARRAQVYETEVRPMLDSERFQRFIDDFPNWLDDQAWRKGRIKKKLAKRLSSNLVGYSRGLLDKQERRVLSVGTNVDRDDHEQMYRLPIECKKLRYAAAFFGRSSAVWINSSST</sequence>
<dbReference type="PANTHER" id="PTHR39339">
    <property type="entry name" value="SLR1444 PROTEIN"/>
    <property type="match status" value="1"/>
</dbReference>
<accession>A0A6M0K4J1</accession>
<dbReference type="PANTHER" id="PTHR39339:SF1">
    <property type="entry name" value="CHAD DOMAIN-CONTAINING PROTEIN"/>
    <property type="match status" value="1"/>
</dbReference>
<dbReference type="InterPro" id="IPR007899">
    <property type="entry name" value="CHAD_dom"/>
</dbReference>
<organism evidence="2 3">
    <name type="scientific">Thiorhodococcus minor</name>
    <dbReference type="NCBI Taxonomy" id="57489"/>
    <lineage>
        <taxon>Bacteria</taxon>
        <taxon>Pseudomonadati</taxon>
        <taxon>Pseudomonadota</taxon>
        <taxon>Gammaproteobacteria</taxon>
        <taxon>Chromatiales</taxon>
        <taxon>Chromatiaceae</taxon>
        <taxon>Thiorhodococcus</taxon>
    </lineage>
</organism>
<evidence type="ECO:0000313" key="3">
    <source>
        <dbReference type="Proteomes" id="UP000483379"/>
    </source>
</evidence>
<dbReference type="Proteomes" id="UP000483379">
    <property type="component" value="Unassembled WGS sequence"/>
</dbReference>
<proteinExistence type="predicted"/>
<dbReference type="Gene3D" id="1.40.20.10">
    <property type="entry name" value="CHAD domain"/>
    <property type="match status" value="1"/>
</dbReference>
<dbReference type="Pfam" id="PF05235">
    <property type="entry name" value="CHAD"/>
    <property type="match status" value="1"/>
</dbReference>
<protein>
    <submittedName>
        <fullName evidence="2">CHAD domain-containing protein</fullName>
    </submittedName>
</protein>
<dbReference type="RefSeq" id="WP_164454982.1">
    <property type="nucleotide sequence ID" value="NZ_JAAIJQ010000084.1"/>
</dbReference>